<evidence type="ECO:0000313" key="1">
    <source>
        <dbReference type="EMBL" id="CQD09907.1"/>
    </source>
</evidence>
<dbReference type="EMBL" id="CTEE01000001">
    <property type="protein sequence ID" value="CQD09907.1"/>
    <property type="molecule type" value="Genomic_DNA"/>
</dbReference>
<accession>A0A0E4GX76</accession>
<dbReference type="STRING" id="141349.BN1232_01812"/>
<organism evidence="1 2">
    <name type="scientific">Mycobacterium lentiflavum</name>
    <dbReference type="NCBI Taxonomy" id="141349"/>
    <lineage>
        <taxon>Bacteria</taxon>
        <taxon>Bacillati</taxon>
        <taxon>Actinomycetota</taxon>
        <taxon>Actinomycetes</taxon>
        <taxon>Mycobacteriales</taxon>
        <taxon>Mycobacteriaceae</taxon>
        <taxon>Mycobacterium</taxon>
        <taxon>Mycobacterium simiae complex</taxon>
    </lineage>
</organism>
<sequence>MPQTPRPSGQLMVHPAVVAAAKVRTKATTSLLVRRDMTTPFFRAGPGPLSARSS</sequence>
<name>A0A0E4GX76_MYCLN</name>
<gene>
    <name evidence="1" type="ORF">BN1232_01812</name>
</gene>
<dbReference type="AlphaFoldDB" id="A0A0E4GX76"/>
<evidence type="ECO:0000313" key="2">
    <source>
        <dbReference type="Proteomes" id="UP000199251"/>
    </source>
</evidence>
<proteinExistence type="predicted"/>
<protein>
    <submittedName>
        <fullName evidence="1">Uncharacterized protein</fullName>
    </submittedName>
</protein>
<dbReference type="Proteomes" id="UP000199251">
    <property type="component" value="Unassembled WGS sequence"/>
</dbReference>
<reference evidence="1 2" key="1">
    <citation type="submission" date="2015-03" db="EMBL/GenBank/DDBJ databases">
        <authorList>
            <person name="Urmite Genomes"/>
        </authorList>
    </citation>
    <scope>NUCLEOTIDE SEQUENCE [LARGE SCALE GENOMIC DNA]</scope>
    <source>
        <strain evidence="1 2">CSUR P1491</strain>
    </source>
</reference>